<proteinExistence type="predicted"/>
<sequence>MAIEAQGGPAAVGTNESAAPEVVKGPTRGGPRVTAAWVLALVALVAAVAGAVGGTGPVGDAALGLLTGVALLFSIVHGSLSVGWRGIGTFFVISYAVGFVLEATSVAYGFPFGFYVHNTGGPRLLDIPLVVPSAYFGYGWIAWVLACVIGRGTPARSVGFERFTTPLVATLILTGWDFAFDAVFATVDSRYRYTHPGGYFGVPVSNFLGWLLTGWIITQVFALVEQKAATRTPPAARAHWALPSVVWAAPILPLLGCFLSPPAGKVTVGGRTFVSADIYGSAFVVSLLTLGLVAALALIRALAPTGTAPDATRDAQLRALP</sequence>
<feature type="transmembrane region" description="Helical" evidence="2">
    <location>
        <begin position="61"/>
        <end position="80"/>
    </location>
</feature>
<dbReference type="STRING" id="298654.FraEuI1c_0442"/>
<gene>
    <name evidence="3" type="ordered locus">FraEuI1c_0442</name>
</gene>
<protein>
    <recommendedName>
        <fullName evidence="5">Carotenoid biosynthesis protein</fullName>
    </recommendedName>
</protein>
<dbReference type="InParanoid" id="E3J9W3"/>
<accession>E3J9W3</accession>
<feature type="region of interest" description="Disordered" evidence="1">
    <location>
        <begin position="1"/>
        <end position="25"/>
    </location>
</feature>
<dbReference type="RefSeq" id="WP_013421647.1">
    <property type="nucleotide sequence ID" value="NC_014666.1"/>
</dbReference>
<feature type="transmembrane region" description="Helical" evidence="2">
    <location>
        <begin position="92"/>
        <end position="115"/>
    </location>
</feature>
<name>E3J9W3_PSEI1</name>
<dbReference type="PANTHER" id="PTHR39419:SF1">
    <property type="entry name" value="SLL0814 PROTEIN"/>
    <property type="match status" value="1"/>
</dbReference>
<dbReference type="EMBL" id="CP002299">
    <property type="protein sequence ID" value="ADP78525.1"/>
    <property type="molecule type" value="Genomic_DNA"/>
</dbReference>
<evidence type="ECO:0000256" key="2">
    <source>
        <dbReference type="SAM" id="Phobius"/>
    </source>
</evidence>
<dbReference type="HOGENOM" id="CLU_081195_0_0_11"/>
<dbReference type="AlphaFoldDB" id="E3J9W3"/>
<dbReference type="KEGG" id="fri:FraEuI1c_0442"/>
<dbReference type="eggNOG" id="COG2324">
    <property type="taxonomic scope" value="Bacteria"/>
</dbReference>
<keyword evidence="4" id="KW-1185">Reference proteome</keyword>
<dbReference type="OrthoDB" id="9811293at2"/>
<feature type="transmembrane region" description="Helical" evidence="2">
    <location>
        <begin position="278"/>
        <end position="299"/>
    </location>
</feature>
<evidence type="ECO:0000256" key="1">
    <source>
        <dbReference type="SAM" id="MobiDB-lite"/>
    </source>
</evidence>
<feature type="transmembrane region" description="Helical" evidence="2">
    <location>
        <begin position="245"/>
        <end position="263"/>
    </location>
</feature>
<evidence type="ECO:0000313" key="3">
    <source>
        <dbReference type="EMBL" id="ADP78525.1"/>
    </source>
</evidence>
<keyword evidence="2" id="KW-0472">Membrane</keyword>
<feature type="transmembrane region" description="Helical" evidence="2">
    <location>
        <begin position="135"/>
        <end position="153"/>
    </location>
</feature>
<evidence type="ECO:0000313" key="4">
    <source>
        <dbReference type="Proteomes" id="UP000002484"/>
    </source>
</evidence>
<evidence type="ECO:0008006" key="5">
    <source>
        <dbReference type="Google" id="ProtNLM"/>
    </source>
</evidence>
<dbReference type="Proteomes" id="UP000002484">
    <property type="component" value="Chromosome"/>
</dbReference>
<organism evidence="3 4">
    <name type="scientific">Pseudofrankia inefficax (strain DSM 45817 / CECT 9037 / DDB 130130 / EuI1c)</name>
    <name type="common">Frankia inefficax</name>
    <dbReference type="NCBI Taxonomy" id="298654"/>
    <lineage>
        <taxon>Bacteria</taxon>
        <taxon>Bacillati</taxon>
        <taxon>Actinomycetota</taxon>
        <taxon>Actinomycetes</taxon>
        <taxon>Frankiales</taxon>
        <taxon>Frankiaceae</taxon>
        <taxon>Pseudofrankia</taxon>
    </lineage>
</organism>
<feature type="transmembrane region" description="Helical" evidence="2">
    <location>
        <begin position="34"/>
        <end position="55"/>
    </location>
</feature>
<keyword evidence="2" id="KW-1133">Transmembrane helix</keyword>
<dbReference type="InterPro" id="IPR007354">
    <property type="entry name" value="CruF-like"/>
</dbReference>
<feature type="transmembrane region" description="Helical" evidence="2">
    <location>
        <begin position="165"/>
        <end position="187"/>
    </location>
</feature>
<keyword evidence="2" id="KW-0812">Transmembrane</keyword>
<dbReference type="Pfam" id="PF04240">
    <property type="entry name" value="Caroten_synth"/>
    <property type="match status" value="1"/>
</dbReference>
<reference evidence="3 4" key="1">
    <citation type="submission" date="2010-10" db="EMBL/GenBank/DDBJ databases">
        <title>Complete sequence of Frankia sp. EuI1c.</title>
        <authorList>
            <consortium name="US DOE Joint Genome Institute"/>
            <person name="Lucas S."/>
            <person name="Copeland A."/>
            <person name="Lapidus A."/>
            <person name="Cheng J.-F."/>
            <person name="Bruce D."/>
            <person name="Goodwin L."/>
            <person name="Pitluck S."/>
            <person name="Chertkov O."/>
            <person name="Detter J.C."/>
            <person name="Han C."/>
            <person name="Tapia R."/>
            <person name="Land M."/>
            <person name="Hauser L."/>
            <person name="Jeffries C."/>
            <person name="Kyrpides N."/>
            <person name="Ivanova N."/>
            <person name="Mikhailova N."/>
            <person name="Beauchemin N."/>
            <person name="Sen A."/>
            <person name="Sur S.A."/>
            <person name="Gtari M."/>
            <person name="Wall L."/>
            <person name="Tisa L."/>
            <person name="Woyke T."/>
        </authorList>
    </citation>
    <scope>NUCLEOTIDE SEQUENCE [LARGE SCALE GENOMIC DNA]</scope>
    <source>
        <strain evidence="4">DSM 45817 / CECT 9037 / EuI1c</strain>
    </source>
</reference>
<dbReference type="PANTHER" id="PTHR39419">
    <property type="entry name" value="SLL0814 PROTEIN"/>
    <property type="match status" value="1"/>
</dbReference>